<evidence type="ECO:0000259" key="4">
    <source>
        <dbReference type="Pfam" id="PF04234"/>
    </source>
</evidence>
<dbReference type="Pfam" id="PF04234">
    <property type="entry name" value="CopC"/>
    <property type="match status" value="1"/>
</dbReference>
<dbReference type="InterPro" id="IPR006311">
    <property type="entry name" value="TAT_signal"/>
</dbReference>
<keyword evidence="3" id="KW-0472">Membrane</keyword>
<keyword evidence="3" id="KW-1133">Transmembrane helix</keyword>
<dbReference type="Gene3D" id="2.60.40.1220">
    <property type="match status" value="1"/>
</dbReference>
<comment type="caution">
    <text evidence="5">The sequence shown here is derived from an EMBL/GenBank/DDBJ whole genome shotgun (WGS) entry which is preliminary data.</text>
</comment>
<protein>
    <recommendedName>
        <fullName evidence="4">CopC domain-containing protein</fullName>
    </recommendedName>
</protein>
<dbReference type="InterPro" id="IPR007348">
    <property type="entry name" value="CopC_dom"/>
</dbReference>
<sequence>MQLPSAAGMISALPTRRRLLFGGAGVALMLLVAYLVFGAPAPARLQAVEPADGTVLIAAPAQVALRFTAAPQPRTMHITVVGPGGADVTRGEPVVDDVLITVPVTAEHPGRYRVGFHLELGDGAPVSGLVTFTVGSGAQPAADPVEAAGAAHGGHHMERDTSTLVLVSIDLALMVGVVWLLTRRSRVR</sequence>
<keyword evidence="2" id="KW-0186">Copper</keyword>
<dbReference type="EMBL" id="BOQL01000079">
    <property type="protein sequence ID" value="GIM79053.1"/>
    <property type="molecule type" value="Genomic_DNA"/>
</dbReference>
<dbReference type="InterPro" id="IPR014755">
    <property type="entry name" value="Cu-Rt/internalin_Ig-like"/>
</dbReference>
<evidence type="ECO:0000256" key="3">
    <source>
        <dbReference type="SAM" id="Phobius"/>
    </source>
</evidence>
<dbReference type="GO" id="GO:0005507">
    <property type="term" value="F:copper ion binding"/>
    <property type="evidence" value="ECO:0007669"/>
    <property type="project" value="InterPro"/>
</dbReference>
<keyword evidence="3" id="KW-0812">Transmembrane</keyword>
<evidence type="ECO:0000313" key="5">
    <source>
        <dbReference type="EMBL" id="GIM79053.1"/>
    </source>
</evidence>
<organism evidence="5 6">
    <name type="scientific">Actinoplanes auranticolor</name>
    <dbReference type="NCBI Taxonomy" id="47988"/>
    <lineage>
        <taxon>Bacteria</taxon>
        <taxon>Bacillati</taxon>
        <taxon>Actinomycetota</taxon>
        <taxon>Actinomycetes</taxon>
        <taxon>Micromonosporales</taxon>
        <taxon>Micromonosporaceae</taxon>
        <taxon>Actinoplanes</taxon>
    </lineage>
</organism>
<accession>A0A919SXW9</accession>
<keyword evidence="1" id="KW-0732">Signal</keyword>
<name>A0A919SXW9_9ACTN</name>
<dbReference type="PROSITE" id="PS51318">
    <property type="entry name" value="TAT"/>
    <property type="match status" value="1"/>
</dbReference>
<feature type="transmembrane region" description="Helical" evidence="3">
    <location>
        <begin position="164"/>
        <end position="182"/>
    </location>
</feature>
<gene>
    <name evidence="5" type="ORF">Aau02nite_83870</name>
</gene>
<evidence type="ECO:0000256" key="2">
    <source>
        <dbReference type="ARBA" id="ARBA00023008"/>
    </source>
</evidence>
<dbReference type="GO" id="GO:0042597">
    <property type="term" value="C:periplasmic space"/>
    <property type="evidence" value="ECO:0007669"/>
    <property type="project" value="InterPro"/>
</dbReference>
<proteinExistence type="predicted"/>
<dbReference type="Proteomes" id="UP000681340">
    <property type="component" value="Unassembled WGS sequence"/>
</dbReference>
<dbReference type="InterPro" id="IPR014756">
    <property type="entry name" value="Ig_E-set"/>
</dbReference>
<evidence type="ECO:0000313" key="6">
    <source>
        <dbReference type="Proteomes" id="UP000681340"/>
    </source>
</evidence>
<reference evidence="5" key="1">
    <citation type="submission" date="2021-03" db="EMBL/GenBank/DDBJ databases">
        <title>Whole genome shotgun sequence of Actinoplanes auranticolor NBRC 12245.</title>
        <authorList>
            <person name="Komaki H."/>
            <person name="Tamura T."/>
        </authorList>
    </citation>
    <scope>NUCLEOTIDE SEQUENCE</scope>
    <source>
        <strain evidence="5">NBRC 12245</strain>
    </source>
</reference>
<evidence type="ECO:0000256" key="1">
    <source>
        <dbReference type="ARBA" id="ARBA00022729"/>
    </source>
</evidence>
<feature type="domain" description="CopC" evidence="4">
    <location>
        <begin position="43"/>
        <end position="134"/>
    </location>
</feature>
<dbReference type="SUPFAM" id="SSF81296">
    <property type="entry name" value="E set domains"/>
    <property type="match status" value="1"/>
</dbReference>
<dbReference type="AlphaFoldDB" id="A0A919SXW9"/>
<dbReference type="GO" id="GO:0046688">
    <property type="term" value="P:response to copper ion"/>
    <property type="evidence" value="ECO:0007669"/>
    <property type="project" value="InterPro"/>
</dbReference>
<keyword evidence="6" id="KW-1185">Reference proteome</keyword>